<proteinExistence type="predicted"/>
<feature type="domain" description="G-protein coupled receptors family 2 profile 1" evidence="1">
    <location>
        <begin position="1"/>
        <end position="77"/>
    </location>
</feature>
<dbReference type="InterPro" id="IPR001879">
    <property type="entry name" value="GPCR_2_extracellular_dom"/>
</dbReference>
<comment type="caution">
    <text evidence="2">The sequence shown here is derived from an EMBL/GenBank/DDBJ whole genome shotgun (WGS) entry which is preliminary data.</text>
</comment>
<dbReference type="PROSITE" id="PS50227">
    <property type="entry name" value="G_PROTEIN_RECEP_F2_3"/>
    <property type="match status" value="1"/>
</dbReference>
<gene>
    <name evidence="2" type="primary">CALCR_0</name>
    <name evidence="2" type="ORF">TNIN_381571</name>
</gene>
<dbReference type="GO" id="GO:0004930">
    <property type="term" value="F:G protein-coupled receptor activity"/>
    <property type="evidence" value="ECO:0007669"/>
    <property type="project" value="InterPro"/>
</dbReference>
<name>A0A8X6Y0M1_9ARAC</name>
<dbReference type="InterPro" id="IPR036445">
    <property type="entry name" value="GPCR_2_extracell_dom_sf"/>
</dbReference>
<dbReference type="GO" id="GO:0016020">
    <property type="term" value="C:membrane"/>
    <property type="evidence" value="ECO:0007669"/>
    <property type="project" value="InterPro"/>
</dbReference>
<dbReference type="SMART" id="SM00008">
    <property type="entry name" value="HormR"/>
    <property type="match status" value="1"/>
</dbReference>
<dbReference type="EMBL" id="BMAV01014406">
    <property type="protein sequence ID" value="GFY62769.1"/>
    <property type="molecule type" value="Genomic_DNA"/>
</dbReference>
<dbReference type="AlphaFoldDB" id="A0A8X6Y0M1"/>
<dbReference type="Pfam" id="PF02793">
    <property type="entry name" value="HRM"/>
    <property type="match status" value="1"/>
</dbReference>
<organism evidence="2 3">
    <name type="scientific">Trichonephila inaurata madagascariensis</name>
    <dbReference type="NCBI Taxonomy" id="2747483"/>
    <lineage>
        <taxon>Eukaryota</taxon>
        <taxon>Metazoa</taxon>
        <taxon>Ecdysozoa</taxon>
        <taxon>Arthropoda</taxon>
        <taxon>Chelicerata</taxon>
        <taxon>Arachnida</taxon>
        <taxon>Araneae</taxon>
        <taxon>Araneomorphae</taxon>
        <taxon>Entelegynae</taxon>
        <taxon>Araneoidea</taxon>
        <taxon>Nephilidae</taxon>
        <taxon>Trichonephila</taxon>
        <taxon>Trichonephila inaurata</taxon>
    </lineage>
</organism>
<dbReference type="OrthoDB" id="5967113at2759"/>
<reference evidence="2" key="1">
    <citation type="submission" date="2020-08" db="EMBL/GenBank/DDBJ databases">
        <title>Multicomponent nature underlies the extraordinary mechanical properties of spider dragline silk.</title>
        <authorList>
            <person name="Kono N."/>
            <person name="Nakamura H."/>
            <person name="Mori M."/>
            <person name="Yoshida Y."/>
            <person name="Ohtoshi R."/>
            <person name="Malay A.D."/>
            <person name="Moran D.A.P."/>
            <person name="Tomita M."/>
            <person name="Numata K."/>
            <person name="Arakawa K."/>
        </authorList>
    </citation>
    <scope>NUCLEOTIDE SEQUENCE</scope>
</reference>
<dbReference type="SUPFAM" id="SSF111418">
    <property type="entry name" value="Hormone receptor domain"/>
    <property type="match status" value="1"/>
</dbReference>
<evidence type="ECO:0000259" key="1">
    <source>
        <dbReference type="PROSITE" id="PS50227"/>
    </source>
</evidence>
<dbReference type="Proteomes" id="UP000886998">
    <property type="component" value="Unassembled WGS sequence"/>
</dbReference>
<keyword evidence="3" id="KW-1185">Reference proteome</keyword>
<accession>A0A8X6Y0M1</accession>
<dbReference type="Gene3D" id="4.10.1240.10">
    <property type="entry name" value="GPCR, family 2, extracellular hormone receptor domain"/>
    <property type="match status" value="1"/>
</dbReference>
<keyword evidence="2" id="KW-0675">Receptor</keyword>
<evidence type="ECO:0000313" key="2">
    <source>
        <dbReference type="EMBL" id="GFY62769.1"/>
    </source>
</evidence>
<sequence length="344" mass="39025">MDEPYCEPVWDSVLCWPAVPAGETAWRSCWYVLQYIPSLDVKSVVLPPGAKAYRICDKDGKWLWGNWTNYSECLNFTTTVRCPENSADSKPHPSDLFHDLTFLSFRHHFHLLLFQVFAMLETACAPELGFGSHHPLADADCYFSSCSGRKQHTILQRHKLAVQDGGVREDVRCPVQHQLDVCGGNAPSQSNHHQHLPEGRPLQALLSHRMGYPIGTDLELVFHYEFTAERRMLGRIRKIAVCVDHNGAHDWSSRGSDGCAQGVRTCRPAPQPQPPVHVEVSHHPGFPDEYLRLQLRHLHLGPFPVRRESSLRHEGHEETGQGTVQVHWKKVLNPKSNLIGRIRS</sequence>
<protein>
    <submittedName>
        <fullName evidence="2">Calcitonin receptor</fullName>
    </submittedName>
</protein>
<evidence type="ECO:0000313" key="3">
    <source>
        <dbReference type="Proteomes" id="UP000886998"/>
    </source>
</evidence>